<dbReference type="SMART" id="SM00198">
    <property type="entry name" value="SCP"/>
    <property type="match status" value="1"/>
</dbReference>
<accession>A0A368GTY0</accession>
<evidence type="ECO:0000256" key="1">
    <source>
        <dbReference type="SAM" id="MobiDB-lite"/>
    </source>
</evidence>
<dbReference type="SUPFAM" id="SSF55797">
    <property type="entry name" value="PR-1-like"/>
    <property type="match status" value="1"/>
</dbReference>
<proteinExistence type="predicted"/>
<dbReference type="CDD" id="cd05380">
    <property type="entry name" value="CAP_euk"/>
    <property type="match status" value="1"/>
</dbReference>
<comment type="caution">
    <text evidence="3">The sequence shown here is derived from an EMBL/GenBank/DDBJ whole genome shotgun (WGS) entry which is preliminary data.</text>
</comment>
<keyword evidence="4" id="KW-1185">Reference proteome</keyword>
<feature type="region of interest" description="Disordered" evidence="1">
    <location>
        <begin position="1"/>
        <end position="92"/>
    </location>
</feature>
<feature type="compositionally biased region" description="Polar residues" evidence="1">
    <location>
        <begin position="1"/>
        <end position="10"/>
    </location>
</feature>
<dbReference type="InterPro" id="IPR014044">
    <property type="entry name" value="CAP_dom"/>
</dbReference>
<dbReference type="Proteomes" id="UP000252519">
    <property type="component" value="Unassembled WGS sequence"/>
</dbReference>
<evidence type="ECO:0000259" key="2">
    <source>
        <dbReference type="SMART" id="SM00198"/>
    </source>
</evidence>
<protein>
    <submittedName>
        <fullName evidence="3">SCP-like protein</fullName>
    </submittedName>
</protein>
<feature type="compositionally biased region" description="Low complexity" evidence="1">
    <location>
        <begin position="11"/>
        <end position="42"/>
    </location>
</feature>
<name>A0A368GTY0_ANCCA</name>
<reference evidence="3 4" key="1">
    <citation type="submission" date="2014-10" db="EMBL/GenBank/DDBJ databases">
        <title>Draft genome of the hookworm Ancylostoma caninum.</title>
        <authorList>
            <person name="Mitreva M."/>
        </authorList>
    </citation>
    <scope>NUCLEOTIDE SEQUENCE [LARGE SCALE GENOMIC DNA]</scope>
    <source>
        <strain evidence="3 4">Baltimore</strain>
    </source>
</reference>
<feature type="domain" description="SCP" evidence="2">
    <location>
        <begin position="125"/>
        <end position="285"/>
    </location>
</feature>
<dbReference type="InterPro" id="IPR035940">
    <property type="entry name" value="CAP_sf"/>
</dbReference>
<dbReference type="EMBL" id="JOJR01000056">
    <property type="protein sequence ID" value="RCN47831.1"/>
    <property type="molecule type" value="Genomic_DNA"/>
</dbReference>
<dbReference type="Gene3D" id="3.40.33.10">
    <property type="entry name" value="CAP"/>
    <property type="match status" value="1"/>
</dbReference>
<dbReference type="STRING" id="29170.A0A368GTY0"/>
<gene>
    <name evidence="3" type="ORF">ANCCAN_06168</name>
</gene>
<dbReference type="Pfam" id="PF00188">
    <property type="entry name" value="CAP"/>
    <property type="match status" value="1"/>
</dbReference>
<evidence type="ECO:0000313" key="4">
    <source>
        <dbReference type="Proteomes" id="UP000252519"/>
    </source>
</evidence>
<dbReference type="OrthoDB" id="337038at2759"/>
<sequence>MVTPPITVNPSSTTSALTTTAATTTSATTTGDTSTSGAPTTSVTLKARAPSAPADTTTTDAATTTSDTATTKSEKDLADGLPRTTTTERETITKSRKIAKQYYQKLHEINTLAEPNCGNPQLSNALRSQFLNTHNRLRGSLARGQTEKSKGWGTAPPARIIYRMKYNCDAESHAQQYVHTCQTGGLPEHTHPGYKVNRHVLNNPRATKEGAVQAAMTTWWSQLANNGIKSNMLFDSGEPKRGANNVLSWSKMAWWDNIYLGCSVKHCGSFFYTVCMYKPGGNRVNEHVYRVGRVCADCPAGQCDGDALCRW</sequence>
<dbReference type="AlphaFoldDB" id="A0A368GTY0"/>
<organism evidence="3 4">
    <name type="scientific">Ancylostoma caninum</name>
    <name type="common">Dog hookworm</name>
    <dbReference type="NCBI Taxonomy" id="29170"/>
    <lineage>
        <taxon>Eukaryota</taxon>
        <taxon>Metazoa</taxon>
        <taxon>Ecdysozoa</taxon>
        <taxon>Nematoda</taxon>
        <taxon>Chromadorea</taxon>
        <taxon>Rhabditida</taxon>
        <taxon>Rhabditina</taxon>
        <taxon>Rhabditomorpha</taxon>
        <taxon>Strongyloidea</taxon>
        <taxon>Ancylostomatidae</taxon>
        <taxon>Ancylostomatinae</taxon>
        <taxon>Ancylostoma</taxon>
    </lineage>
</organism>
<evidence type="ECO:0000313" key="3">
    <source>
        <dbReference type="EMBL" id="RCN47831.1"/>
    </source>
</evidence>
<feature type="compositionally biased region" description="Low complexity" evidence="1">
    <location>
        <begin position="49"/>
        <end position="71"/>
    </location>
</feature>